<sequence length="401" mass="43793">MNGNKRGFWRSPLRGPWFTSVLGLVLLIGLPVLFVTGLLSYAAYNPDLGRGNDHTPDRGILGFFLFPWPTSPHWLYRVTQGIHVIGGFVLIPVVLAKLWSVFPRLFQWPPVRSLTHALERGSLLLLVGATLFELVTGVLNTQLDYLFPGSFYRVHYYGAWVFFAALVVHVALRLGKLRRGLRDEGGEELRAPDPAPSTISRRGAVALVGAGSLTLFAVTAGQVTGGPLRRTALLAPHGGADPGPEQNGFQVNKTAAGRGIRAADTGEHWRLRLRGPGGDLALSRAELLELEQHTVRLPIDCVEGWSTGDQTWTGVRLKDLAALAGAEPDHMYVESLQRAGAFRQVWLRANQVRDGRSLLALGVNGAPLSKDHGFPARIVVPNNPGVHQTKWVERLTIGRPV</sequence>
<dbReference type="SUPFAM" id="SSF56524">
    <property type="entry name" value="Oxidoreductase molybdopterin-binding domain"/>
    <property type="match status" value="1"/>
</dbReference>
<keyword evidence="1" id="KW-1133">Transmembrane helix</keyword>
<dbReference type="Pfam" id="PF00174">
    <property type="entry name" value="Oxidored_molyb"/>
    <property type="match status" value="1"/>
</dbReference>
<dbReference type="InterPro" id="IPR000572">
    <property type="entry name" value="OxRdtase_Mopterin-bd_dom"/>
</dbReference>
<feature type="transmembrane region" description="Helical" evidence="1">
    <location>
        <begin position="81"/>
        <end position="102"/>
    </location>
</feature>
<evidence type="ECO:0000259" key="2">
    <source>
        <dbReference type="Pfam" id="PF00174"/>
    </source>
</evidence>
<feature type="transmembrane region" description="Helical" evidence="1">
    <location>
        <begin position="154"/>
        <end position="172"/>
    </location>
</feature>
<keyword evidence="1" id="KW-0472">Membrane</keyword>
<dbReference type="PANTHER" id="PTHR43032">
    <property type="entry name" value="PROTEIN-METHIONINE-SULFOXIDE REDUCTASE"/>
    <property type="match status" value="1"/>
</dbReference>
<dbReference type="PANTHER" id="PTHR43032:SF2">
    <property type="entry name" value="BLL0505 PROTEIN"/>
    <property type="match status" value="1"/>
</dbReference>
<dbReference type="AlphaFoldDB" id="A0A6G4U0C3"/>
<gene>
    <name evidence="3" type="ORF">G5C51_16715</name>
</gene>
<dbReference type="InterPro" id="IPR008335">
    <property type="entry name" value="Mopterin_OxRdtase_euk"/>
</dbReference>
<dbReference type="EMBL" id="JAAKZV010000065">
    <property type="protein sequence ID" value="NGN65533.1"/>
    <property type="molecule type" value="Genomic_DNA"/>
</dbReference>
<feature type="transmembrane region" description="Helical" evidence="1">
    <location>
        <begin position="21"/>
        <end position="44"/>
    </location>
</feature>
<dbReference type="Proteomes" id="UP000481583">
    <property type="component" value="Unassembled WGS sequence"/>
</dbReference>
<dbReference type="GO" id="GO:0016491">
    <property type="term" value="F:oxidoreductase activity"/>
    <property type="evidence" value="ECO:0007669"/>
    <property type="project" value="InterPro"/>
</dbReference>
<name>A0A6G4U0C3_9ACTN</name>
<reference evidence="3 4" key="1">
    <citation type="submission" date="2020-02" db="EMBL/GenBank/DDBJ databases">
        <title>Whole-genome analyses of novel actinobacteria.</title>
        <authorList>
            <person name="Sahin N."/>
        </authorList>
    </citation>
    <scope>NUCLEOTIDE SEQUENCE [LARGE SCALE GENOMIC DNA]</scope>
    <source>
        <strain evidence="3 4">A7024</strain>
    </source>
</reference>
<dbReference type="CDD" id="cd00321">
    <property type="entry name" value="SO_family_Moco"/>
    <property type="match status" value="1"/>
</dbReference>
<dbReference type="PRINTS" id="PR00407">
    <property type="entry name" value="EUMOPTERIN"/>
</dbReference>
<evidence type="ECO:0000313" key="4">
    <source>
        <dbReference type="Proteomes" id="UP000481583"/>
    </source>
</evidence>
<feature type="domain" description="Oxidoreductase molybdopterin-binding" evidence="2">
    <location>
        <begin position="266"/>
        <end position="397"/>
    </location>
</feature>
<evidence type="ECO:0000313" key="3">
    <source>
        <dbReference type="EMBL" id="NGN65533.1"/>
    </source>
</evidence>
<evidence type="ECO:0000256" key="1">
    <source>
        <dbReference type="SAM" id="Phobius"/>
    </source>
</evidence>
<proteinExistence type="predicted"/>
<accession>A0A6G4U0C3</accession>
<protein>
    <submittedName>
        <fullName evidence="3">Molybdopterin-dependent oxidoreductase</fullName>
    </submittedName>
</protein>
<dbReference type="Gene3D" id="3.90.420.10">
    <property type="entry name" value="Oxidoreductase, molybdopterin-binding domain"/>
    <property type="match status" value="1"/>
</dbReference>
<keyword evidence="1" id="KW-0812">Transmembrane</keyword>
<feature type="transmembrane region" description="Helical" evidence="1">
    <location>
        <begin position="123"/>
        <end position="142"/>
    </location>
</feature>
<comment type="caution">
    <text evidence="3">The sequence shown here is derived from an EMBL/GenBank/DDBJ whole genome shotgun (WGS) entry which is preliminary data.</text>
</comment>
<keyword evidence="4" id="KW-1185">Reference proteome</keyword>
<organism evidence="3 4">
    <name type="scientific">Streptomyces coryli</name>
    <dbReference type="NCBI Taxonomy" id="1128680"/>
    <lineage>
        <taxon>Bacteria</taxon>
        <taxon>Bacillati</taxon>
        <taxon>Actinomycetota</taxon>
        <taxon>Actinomycetes</taxon>
        <taxon>Kitasatosporales</taxon>
        <taxon>Streptomycetaceae</taxon>
        <taxon>Streptomyces</taxon>
    </lineage>
</organism>
<dbReference type="InterPro" id="IPR036374">
    <property type="entry name" value="OxRdtase_Mopterin-bd_sf"/>
</dbReference>
<dbReference type="RefSeq" id="WP_165238045.1">
    <property type="nucleotide sequence ID" value="NZ_JAAKZV010000065.1"/>
</dbReference>